<dbReference type="PIRSF" id="PIRSF019574">
    <property type="entry name" value="Periplasmic_polyamine_BP"/>
    <property type="match status" value="1"/>
</dbReference>
<evidence type="ECO:0000256" key="3">
    <source>
        <dbReference type="ARBA" id="ARBA00022729"/>
    </source>
</evidence>
<reference evidence="5" key="1">
    <citation type="submission" date="2008-03" db="EMBL/GenBank/DDBJ databases">
        <title>Complete sequence of Thermoproteus neutrophilus V24Sta.</title>
        <authorList>
            <consortium name="US DOE Joint Genome Institute"/>
            <person name="Copeland A."/>
            <person name="Lucas S."/>
            <person name="Lapidus A."/>
            <person name="Glavina del Rio T."/>
            <person name="Dalin E."/>
            <person name="Tice H."/>
            <person name="Bruce D."/>
            <person name="Goodwin L."/>
            <person name="Pitluck S."/>
            <person name="Sims D."/>
            <person name="Brettin T."/>
            <person name="Detter J.C."/>
            <person name="Han C."/>
            <person name="Kuske C.R."/>
            <person name="Schmutz J."/>
            <person name="Larimer F."/>
            <person name="Land M."/>
            <person name="Hauser L."/>
            <person name="Kyrpides N."/>
            <person name="Mikhailova N."/>
            <person name="Biddle J.F."/>
            <person name="Zhang Z."/>
            <person name="Fitz-Gibbon S.T."/>
            <person name="Lowe T.M."/>
            <person name="Saltikov C."/>
            <person name="House C.H."/>
            <person name="Richardson P."/>
        </authorList>
    </citation>
    <scope>NUCLEOTIDE SEQUENCE [LARGE SCALE GENOMIC DNA]</scope>
    <source>
        <strain evidence="5">V24Sta</strain>
    </source>
</reference>
<evidence type="ECO:0000313" key="5">
    <source>
        <dbReference type="EMBL" id="ACB39096.1"/>
    </source>
</evidence>
<evidence type="ECO:0000256" key="1">
    <source>
        <dbReference type="ARBA" id="ARBA00004418"/>
    </source>
</evidence>
<evidence type="ECO:0000256" key="4">
    <source>
        <dbReference type="ARBA" id="ARBA00022764"/>
    </source>
</evidence>
<dbReference type="OrthoDB" id="30917at2157"/>
<dbReference type="Pfam" id="PF13416">
    <property type="entry name" value="SBP_bac_8"/>
    <property type="match status" value="1"/>
</dbReference>
<gene>
    <name evidence="5" type="ordered locus">Tneu_0139</name>
</gene>
<dbReference type="CDD" id="cd13590">
    <property type="entry name" value="PBP2_PotD_PotF_like"/>
    <property type="match status" value="1"/>
</dbReference>
<proteinExistence type="predicted"/>
<dbReference type="InterPro" id="IPR006059">
    <property type="entry name" value="SBP"/>
</dbReference>
<dbReference type="HOGENOM" id="CLU_026974_1_3_2"/>
<dbReference type="SUPFAM" id="SSF53850">
    <property type="entry name" value="Periplasmic binding protein-like II"/>
    <property type="match status" value="1"/>
</dbReference>
<dbReference type="KEGG" id="tne:Tneu_0139"/>
<dbReference type="GO" id="GO:0015846">
    <property type="term" value="P:polyamine transport"/>
    <property type="evidence" value="ECO:0007669"/>
    <property type="project" value="InterPro"/>
</dbReference>
<dbReference type="Gene3D" id="3.40.190.10">
    <property type="entry name" value="Periplasmic binding protein-like II"/>
    <property type="match status" value="2"/>
</dbReference>
<dbReference type="GeneID" id="6164664"/>
<dbReference type="eggNOG" id="arCOG00220">
    <property type="taxonomic scope" value="Archaea"/>
</dbReference>
<dbReference type="GO" id="GO:0042597">
    <property type="term" value="C:periplasmic space"/>
    <property type="evidence" value="ECO:0007669"/>
    <property type="project" value="UniProtKB-SubCell"/>
</dbReference>
<dbReference type="InterPro" id="IPR006311">
    <property type="entry name" value="TAT_signal"/>
</dbReference>
<name>B1YAL7_PYRNV</name>
<dbReference type="AlphaFoldDB" id="B1YAL7"/>
<dbReference type="EMBL" id="CP001014">
    <property type="protein sequence ID" value="ACB39096.1"/>
    <property type="molecule type" value="Genomic_DNA"/>
</dbReference>
<protein>
    <submittedName>
        <fullName evidence="5">Extracellular solute-binding protein family 1</fullName>
    </submittedName>
</protein>
<keyword evidence="3" id="KW-0732">Signal</keyword>
<dbReference type="PANTHER" id="PTHR30222">
    <property type="entry name" value="SPERMIDINE/PUTRESCINE-BINDING PERIPLASMIC PROTEIN"/>
    <property type="match status" value="1"/>
</dbReference>
<dbReference type="InterPro" id="IPR001188">
    <property type="entry name" value="Sperm_putr-bd"/>
</dbReference>
<dbReference type="Proteomes" id="UP000001694">
    <property type="component" value="Chromosome"/>
</dbReference>
<dbReference type="PRINTS" id="PR00909">
    <property type="entry name" value="SPERMDNBNDNG"/>
</dbReference>
<keyword evidence="4" id="KW-0574">Periplasm</keyword>
<dbReference type="STRING" id="444157.Tneu_0139"/>
<dbReference type="GO" id="GO:0019808">
    <property type="term" value="F:polyamine binding"/>
    <property type="evidence" value="ECO:0007669"/>
    <property type="project" value="InterPro"/>
</dbReference>
<accession>B1YAL7</accession>
<keyword evidence="6" id="KW-1185">Reference proteome</keyword>
<evidence type="ECO:0000256" key="2">
    <source>
        <dbReference type="ARBA" id="ARBA00022448"/>
    </source>
</evidence>
<dbReference type="RefSeq" id="WP_012349517.1">
    <property type="nucleotide sequence ID" value="NC_010525.1"/>
</dbReference>
<evidence type="ECO:0000313" key="6">
    <source>
        <dbReference type="Proteomes" id="UP000001694"/>
    </source>
</evidence>
<keyword evidence="2" id="KW-0813">Transport</keyword>
<organism evidence="5 6">
    <name type="scientific">Pyrobaculum neutrophilum (strain DSM 2338 / JCM 9278 / NBRC 100436 / V24Sta)</name>
    <name type="common">Thermoproteus neutrophilus</name>
    <dbReference type="NCBI Taxonomy" id="444157"/>
    <lineage>
        <taxon>Archaea</taxon>
        <taxon>Thermoproteota</taxon>
        <taxon>Thermoprotei</taxon>
        <taxon>Thermoproteales</taxon>
        <taxon>Thermoproteaceae</taxon>
        <taxon>Pyrobaculum</taxon>
    </lineage>
</organism>
<sequence>MVTRRKLLAGAVAAAVVAALGGSVLLSRGPEKRAATLGGQLAVYNYSYYIDKDLLTEFERETGVKVIYQEFESGEEAYAALLRGGGGYDLVVVPDMYLKEVIKGGYVRKMDHGRLANINNIDQAFFDNPNDPGLQHSIPYAFGTTGFAVNYHAMAVEAGRKLESWGDLFDFGLLEKMRNKVAMLEEFVEPVMAAKYALGIDPNDWSQAAVDKVAELLKKQKGYIRGYMGVSQIVPAIAAGELWVSQIWSGDAATARDEFIKHAGEKNADKFEYVLPKPMTHRWVDFMVIPRDAKNIDAAYAFIDFLLRPENSARITKASYYPTALKRQLLEKHLSPDILQDPTVFPPEGAKLIYLNYTDEMIKAVEKISYAVKG</sequence>
<dbReference type="PANTHER" id="PTHR30222:SF17">
    <property type="entry name" value="SPERMIDINE_PUTRESCINE-BINDING PERIPLASMIC PROTEIN"/>
    <property type="match status" value="1"/>
</dbReference>
<dbReference type="PROSITE" id="PS51318">
    <property type="entry name" value="TAT"/>
    <property type="match status" value="1"/>
</dbReference>
<comment type="subcellular location">
    <subcellularLocation>
        <location evidence="1">Periplasm</location>
    </subcellularLocation>
</comment>